<name>A0ABQ9QC85_9PEZI</name>
<dbReference type="Proteomes" id="UP001169217">
    <property type="component" value="Unassembled WGS sequence"/>
</dbReference>
<protein>
    <recommendedName>
        <fullName evidence="2">2EXR domain-containing protein</fullName>
    </recommendedName>
</protein>
<dbReference type="InterPro" id="IPR045518">
    <property type="entry name" value="2EXR"/>
</dbReference>
<sequence>MLPLRFFSSATHTANACQAPKKAPRSATRKQASKLGSPAQKMAPQHSRMDSPQFQELPAEIKRKIWIEALPAPRIYEPNNHATWISVNHPTRFYREYYPPRIRETCKDAYDACMSVGRFTFGYFDNSNIRGLWYNETQDAVYYATCDQWFHTPLKGLRKIYISMEVAISIFLDEGFRTQTFEACRHLVVALYLDKRREIGDAITNDFATTAPVFRAMRDEDIMVAKADLTYYLAGRFPELLEKEFLTWAHVKGMLLQKREEIILENSNEPWNACMNKGPLLLEAVEVFRKPDVGMDPERLS</sequence>
<accession>A0ABQ9QC85</accession>
<organism evidence="3 4">
    <name type="scientific">Colletotrichum limetticola</name>
    <dbReference type="NCBI Taxonomy" id="1209924"/>
    <lineage>
        <taxon>Eukaryota</taxon>
        <taxon>Fungi</taxon>
        <taxon>Dikarya</taxon>
        <taxon>Ascomycota</taxon>
        <taxon>Pezizomycotina</taxon>
        <taxon>Sordariomycetes</taxon>
        <taxon>Hypocreomycetidae</taxon>
        <taxon>Glomerellales</taxon>
        <taxon>Glomerellaceae</taxon>
        <taxon>Colletotrichum</taxon>
        <taxon>Colletotrichum acutatum species complex</taxon>
    </lineage>
</organism>
<dbReference type="EMBL" id="JARUPT010000020">
    <property type="protein sequence ID" value="KAK0381414.1"/>
    <property type="molecule type" value="Genomic_DNA"/>
</dbReference>
<keyword evidence="4" id="KW-1185">Reference proteome</keyword>
<dbReference type="Pfam" id="PF20150">
    <property type="entry name" value="2EXR"/>
    <property type="match status" value="1"/>
</dbReference>
<evidence type="ECO:0000256" key="1">
    <source>
        <dbReference type="SAM" id="MobiDB-lite"/>
    </source>
</evidence>
<reference evidence="3" key="1">
    <citation type="submission" date="2023-04" db="EMBL/GenBank/DDBJ databases">
        <title>Colletotrichum limetticola genome sequence.</title>
        <authorList>
            <person name="Baroncelli R."/>
        </authorList>
    </citation>
    <scope>NUCLEOTIDE SEQUENCE</scope>
    <source>
        <strain evidence="3">KLA-Anderson</strain>
    </source>
</reference>
<comment type="caution">
    <text evidence="3">The sequence shown here is derived from an EMBL/GenBank/DDBJ whole genome shotgun (WGS) entry which is preliminary data.</text>
</comment>
<feature type="compositionally biased region" description="Basic residues" evidence="1">
    <location>
        <begin position="22"/>
        <end position="32"/>
    </location>
</feature>
<gene>
    <name evidence="3" type="ORF">CLIM01_01275</name>
</gene>
<feature type="region of interest" description="Disordered" evidence="1">
    <location>
        <begin position="15"/>
        <end position="52"/>
    </location>
</feature>
<evidence type="ECO:0000313" key="3">
    <source>
        <dbReference type="EMBL" id="KAK0381414.1"/>
    </source>
</evidence>
<evidence type="ECO:0000259" key="2">
    <source>
        <dbReference type="Pfam" id="PF20150"/>
    </source>
</evidence>
<evidence type="ECO:0000313" key="4">
    <source>
        <dbReference type="Proteomes" id="UP001169217"/>
    </source>
</evidence>
<feature type="domain" description="2EXR" evidence="2">
    <location>
        <begin position="52"/>
        <end position="140"/>
    </location>
</feature>
<proteinExistence type="predicted"/>